<feature type="transmembrane region" description="Helical" evidence="2">
    <location>
        <begin position="12"/>
        <end position="37"/>
    </location>
</feature>
<dbReference type="AlphaFoldDB" id="A0A2G5DVJ9"/>
<dbReference type="Proteomes" id="UP000230069">
    <property type="component" value="Unassembled WGS sequence"/>
</dbReference>
<proteinExistence type="predicted"/>
<evidence type="ECO:0000256" key="2">
    <source>
        <dbReference type="SAM" id="Phobius"/>
    </source>
</evidence>
<feature type="region of interest" description="Disordered" evidence="1">
    <location>
        <begin position="130"/>
        <end position="179"/>
    </location>
</feature>
<dbReference type="EMBL" id="KZ305031">
    <property type="protein sequence ID" value="PIA47553.1"/>
    <property type="molecule type" value="Genomic_DNA"/>
</dbReference>
<dbReference type="PROSITE" id="PS51257">
    <property type="entry name" value="PROKAR_LIPOPROTEIN"/>
    <property type="match status" value="1"/>
</dbReference>
<reference evidence="3 4" key="1">
    <citation type="submission" date="2017-09" db="EMBL/GenBank/DDBJ databases">
        <title>WGS assembly of Aquilegia coerulea Goldsmith.</title>
        <authorList>
            <person name="Hodges S."/>
            <person name="Kramer E."/>
            <person name="Nordborg M."/>
            <person name="Tomkins J."/>
            <person name="Borevitz J."/>
            <person name="Derieg N."/>
            <person name="Yan J."/>
            <person name="Mihaltcheva S."/>
            <person name="Hayes R.D."/>
            <person name="Rokhsar D."/>
        </authorList>
    </citation>
    <scope>NUCLEOTIDE SEQUENCE [LARGE SCALE GENOMIC DNA]</scope>
    <source>
        <strain evidence="4">cv. Goldsmith</strain>
    </source>
</reference>
<keyword evidence="2" id="KW-0812">Transmembrane</keyword>
<evidence type="ECO:0000313" key="4">
    <source>
        <dbReference type="Proteomes" id="UP000230069"/>
    </source>
</evidence>
<dbReference type="PANTHER" id="PTHR34964">
    <property type="entry name" value="MEMBRANE LIPOPROTEIN-RELATED"/>
    <property type="match status" value="1"/>
</dbReference>
<dbReference type="OrthoDB" id="784693at2759"/>
<feature type="transmembrane region" description="Helical" evidence="2">
    <location>
        <begin position="43"/>
        <end position="64"/>
    </location>
</feature>
<keyword evidence="4" id="KW-1185">Reference proteome</keyword>
<name>A0A2G5DVJ9_AQUCA</name>
<evidence type="ECO:0000313" key="3">
    <source>
        <dbReference type="EMBL" id="PIA47553.1"/>
    </source>
</evidence>
<keyword evidence="2" id="KW-0472">Membrane</keyword>
<protein>
    <submittedName>
        <fullName evidence="3">Uncharacterized protein</fullName>
    </submittedName>
</protein>
<accession>A0A2G5DVJ9</accession>
<sequence>MPAPDPRTRSICVWVLSCLFLCIIIAGCVYLILYIAVEPRADYAILGLALIATPWVFWFLTFLYRCCFKPVISAVGGGGILARGGGVPLATTAGASAATSRRGAVDSDSMVENSGARRVRFGDAVVVETEKSGNQQGQDNHQRTPSSSSSSSRHNDYDDISSPESGECERPLASLTPSC</sequence>
<organism evidence="3 4">
    <name type="scientific">Aquilegia coerulea</name>
    <name type="common">Rocky mountain columbine</name>
    <dbReference type="NCBI Taxonomy" id="218851"/>
    <lineage>
        <taxon>Eukaryota</taxon>
        <taxon>Viridiplantae</taxon>
        <taxon>Streptophyta</taxon>
        <taxon>Embryophyta</taxon>
        <taxon>Tracheophyta</taxon>
        <taxon>Spermatophyta</taxon>
        <taxon>Magnoliopsida</taxon>
        <taxon>Ranunculales</taxon>
        <taxon>Ranunculaceae</taxon>
        <taxon>Thalictroideae</taxon>
        <taxon>Aquilegia</taxon>
    </lineage>
</organism>
<dbReference type="InParanoid" id="A0A2G5DVJ9"/>
<gene>
    <name evidence="3" type="ORF">AQUCO_01400297v1</name>
</gene>
<feature type="compositionally biased region" description="Polar residues" evidence="1">
    <location>
        <begin position="132"/>
        <end position="145"/>
    </location>
</feature>
<evidence type="ECO:0000256" key="1">
    <source>
        <dbReference type="SAM" id="MobiDB-lite"/>
    </source>
</evidence>
<dbReference type="PANTHER" id="PTHR34964:SF1">
    <property type="entry name" value="MEMBRANE LIPOPROTEIN"/>
    <property type="match status" value="1"/>
</dbReference>
<keyword evidence="2" id="KW-1133">Transmembrane helix</keyword>